<proteinExistence type="predicted"/>
<protein>
    <recommendedName>
        <fullName evidence="3">C3H1-type domain-containing protein</fullName>
    </recommendedName>
</protein>
<evidence type="ECO:0000313" key="2">
    <source>
        <dbReference type="Proteomes" id="UP000222542"/>
    </source>
</evidence>
<keyword evidence="2" id="KW-1185">Reference proteome</keyword>
<dbReference type="STRING" id="4072.A0A2G2ZX72"/>
<name>A0A2G2ZX72_CAPAN</name>
<dbReference type="EMBL" id="AYRZ02000003">
    <property type="protein sequence ID" value="PHT86577.1"/>
    <property type="molecule type" value="Genomic_DNA"/>
</dbReference>
<sequence>MCKYWATCKFDHPPPGEVLGMAVSEGASLSVEGEDNVDVNEQQQKRKCIVQPIVKEHVMLSVGLQKKWRSEKANRSNRRLIHYKAAKWYVFPCSDLFLYGLCLVKFETTGKHKETRIAELVRVELEVKEG</sequence>
<dbReference type="AlphaFoldDB" id="A0A2G2ZX72"/>
<reference evidence="1 2" key="2">
    <citation type="journal article" date="2017" name="Genome Biol.">
        <title>New reference genome sequences of hot pepper reveal the massive evolution of plant disease-resistance genes by retroduplication.</title>
        <authorList>
            <person name="Kim S."/>
            <person name="Park J."/>
            <person name="Yeom S.I."/>
            <person name="Kim Y.M."/>
            <person name="Seo E."/>
            <person name="Kim K.T."/>
            <person name="Kim M.S."/>
            <person name="Lee J.M."/>
            <person name="Cheong K."/>
            <person name="Shin H.S."/>
            <person name="Kim S.B."/>
            <person name="Han K."/>
            <person name="Lee J."/>
            <person name="Park M."/>
            <person name="Lee H.A."/>
            <person name="Lee H.Y."/>
            <person name="Lee Y."/>
            <person name="Oh S."/>
            <person name="Lee J.H."/>
            <person name="Choi E."/>
            <person name="Choi E."/>
            <person name="Lee S.E."/>
            <person name="Jeon J."/>
            <person name="Kim H."/>
            <person name="Choi G."/>
            <person name="Song H."/>
            <person name="Lee J."/>
            <person name="Lee S.C."/>
            <person name="Kwon J.K."/>
            <person name="Lee H.Y."/>
            <person name="Koo N."/>
            <person name="Hong Y."/>
            <person name="Kim R.W."/>
            <person name="Kang W.H."/>
            <person name="Huh J.H."/>
            <person name="Kang B.C."/>
            <person name="Yang T.J."/>
            <person name="Lee Y.H."/>
            <person name="Bennetzen J.L."/>
            <person name="Choi D."/>
        </authorList>
    </citation>
    <scope>NUCLEOTIDE SEQUENCE [LARGE SCALE GENOMIC DNA]</scope>
    <source>
        <strain evidence="2">cv. CM334</strain>
    </source>
</reference>
<comment type="caution">
    <text evidence="1">The sequence shown here is derived from an EMBL/GenBank/DDBJ whole genome shotgun (WGS) entry which is preliminary data.</text>
</comment>
<accession>A0A2G2ZX72</accession>
<reference evidence="1 2" key="1">
    <citation type="journal article" date="2014" name="Nat. Genet.">
        <title>Genome sequence of the hot pepper provides insights into the evolution of pungency in Capsicum species.</title>
        <authorList>
            <person name="Kim S."/>
            <person name="Park M."/>
            <person name="Yeom S.I."/>
            <person name="Kim Y.M."/>
            <person name="Lee J.M."/>
            <person name="Lee H.A."/>
            <person name="Seo E."/>
            <person name="Choi J."/>
            <person name="Cheong K."/>
            <person name="Kim K.T."/>
            <person name="Jung K."/>
            <person name="Lee G.W."/>
            <person name="Oh S.K."/>
            <person name="Bae C."/>
            <person name="Kim S.B."/>
            <person name="Lee H.Y."/>
            <person name="Kim S.Y."/>
            <person name="Kim M.S."/>
            <person name="Kang B.C."/>
            <person name="Jo Y.D."/>
            <person name="Yang H.B."/>
            <person name="Jeong H.J."/>
            <person name="Kang W.H."/>
            <person name="Kwon J.K."/>
            <person name="Shin C."/>
            <person name="Lim J.Y."/>
            <person name="Park J.H."/>
            <person name="Huh J.H."/>
            <person name="Kim J.S."/>
            <person name="Kim B.D."/>
            <person name="Cohen O."/>
            <person name="Paran I."/>
            <person name="Suh M.C."/>
            <person name="Lee S.B."/>
            <person name="Kim Y.K."/>
            <person name="Shin Y."/>
            <person name="Noh S.J."/>
            <person name="Park J."/>
            <person name="Seo Y.S."/>
            <person name="Kwon S.Y."/>
            <person name="Kim H.A."/>
            <person name="Park J.M."/>
            <person name="Kim H.J."/>
            <person name="Choi S.B."/>
            <person name="Bosland P.W."/>
            <person name="Reeves G."/>
            <person name="Jo S.H."/>
            <person name="Lee B.W."/>
            <person name="Cho H.T."/>
            <person name="Choi H.S."/>
            <person name="Lee M.S."/>
            <person name="Yu Y."/>
            <person name="Do Choi Y."/>
            <person name="Park B.S."/>
            <person name="van Deynze A."/>
            <person name="Ashrafi H."/>
            <person name="Hill T."/>
            <person name="Kim W.T."/>
            <person name="Pai H.S."/>
            <person name="Ahn H.K."/>
            <person name="Yeam I."/>
            <person name="Giovannoni J.J."/>
            <person name="Rose J.K."/>
            <person name="Sorensen I."/>
            <person name="Lee S.J."/>
            <person name="Kim R.W."/>
            <person name="Choi I.Y."/>
            <person name="Choi B.S."/>
            <person name="Lim J.S."/>
            <person name="Lee Y.H."/>
            <person name="Choi D."/>
        </authorList>
    </citation>
    <scope>NUCLEOTIDE SEQUENCE [LARGE SCALE GENOMIC DNA]</scope>
    <source>
        <strain evidence="2">cv. CM334</strain>
    </source>
</reference>
<gene>
    <name evidence="1" type="ORF">T459_08683</name>
</gene>
<organism evidence="1 2">
    <name type="scientific">Capsicum annuum</name>
    <name type="common">Capsicum pepper</name>
    <dbReference type="NCBI Taxonomy" id="4072"/>
    <lineage>
        <taxon>Eukaryota</taxon>
        <taxon>Viridiplantae</taxon>
        <taxon>Streptophyta</taxon>
        <taxon>Embryophyta</taxon>
        <taxon>Tracheophyta</taxon>
        <taxon>Spermatophyta</taxon>
        <taxon>Magnoliopsida</taxon>
        <taxon>eudicotyledons</taxon>
        <taxon>Gunneridae</taxon>
        <taxon>Pentapetalae</taxon>
        <taxon>asterids</taxon>
        <taxon>lamiids</taxon>
        <taxon>Solanales</taxon>
        <taxon>Solanaceae</taxon>
        <taxon>Solanoideae</taxon>
        <taxon>Capsiceae</taxon>
        <taxon>Capsicum</taxon>
    </lineage>
</organism>
<dbReference type="Proteomes" id="UP000222542">
    <property type="component" value="Unassembled WGS sequence"/>
</dbReference>
<evidence type="ECO:0000313" key="1">
    <source>
        <dbReference type="EMBL" id="PHT86577.1"/>
    </source>
</evidence>
<evidence type="ECO:0008006" key="3">
    <source>
        <dbReference type="Google" id="ProtNLM"/>
    </source>
</evidence>
<dbReference type="Gramene" id="PHT86577">
    <property type="protein sequence ID" value="PHT86577"/>
    <property type="gene ID" value="T459_08683"/>
</dbReference>